<name>A0A6G9XUD8_NOCBR</name>
<dbReference type="GO" id="GO:0000179">
    <property type="term" value="F:rRNA (adenine-N6,N6-)-dimethyltransferase activity"/>
    <property type="evidence" value="ECO:0007669"/>
    <property type="project" value="UniProtKB-UniRule"/>
</dbReference>
<sequence length="286" mass="31989">MSRHRSLPRARSARTRQRLSQNFLTDAGAARRIVRSAELRAGDLVLEIGPGDGMLTRHLLDVAGQIRAYEKDPFYVAKLRGRFAGEPRIRLFHTDFRAVRAPAEPFAVVANIPFGITTDIVRWCLKAPALTSATLLTQYEFARKHSGDYGRWSKLTITHWPTVGMELGARVRRDSFHPVPRVDAAVLRLRRRPSPLLPAAALADYRRIVELGFSGVGGSVASSLRTRFPARTVRAACRGAGIALDEPVGTVEPHRWLTLYRGLRDNCLRDRNVSDTFVYPTRKGGR</sequence>
<feature type="binding site" evidence="5">
    <location>
        <position position="95"/>
    </location>
    <ligand>
        <name>S-adenosyl-L-methionine</name>
        <dbReference type="ChEBI" id="CHEBI:59789"/>
    </ligand>
</feature>
<reference evidence="7 8" key="1">
    <citation type="journal article" date="2019" name="ACS Chem. Biol.">
        <title>Identification and Mobilization of a Cryptic Antibiotic Biosynthesis Gene Locus from a Human-Pathogenic Nocardia Isolate.</title>
        <authorList>
            <person name="Herisse M."/>
            <person name="Ishida K."/>
            <person name="Porter J.L."/>
            <person name="Howden B."/>
            <person name="Hertweck C."/>
            <person name="Stinear T.P."/>
            <person name="Pidot S.J."/>
        </authorList>
    </citation>
    <scope>NUCLEOTIDE SEQUENCE [LARGE SCALE GENOMIC DNA]</scope>
    <source>
        <strain evidence="7 8">AUSMDU00024985</strain>
    </source>
</reference>
<dbReference type="CDD" id="cd02440">
    <property type="entry name" value="AdoMet_MTases"/>
    <property type="match status" value="1"/>
</dbReference>
<dbReference type="EMBL" id="CP046171">
    <property type="protein sequence ID" value="QIS04443.1"/>
    <property type="molecule type" value="Genomic_DNA"/>
</dbReference>
<dbReference type="InterPro" id="IPR020596">
    <property type="entry name" value="rRNA_Ade_Mease_Trfase_CS"/>
</dbReference>
<evidence type="ECO:0000256" key="5">
    <source>
        <dbReference type="PROSITE-ProRule" id="PRU01026"/>
    </source>
</evidence>
<evidence type="ECO:0000256" key="4">
    <source>
        <dbReference type="ARBA" id="ARBA00022884"/>
    </source>
</evidence>
<evidence type="ECO:0000313" key="7">
    <source>
        <dbReference type="EMBL" id="QIS04443.1"/>
    </source>
</evidence>
<dbReference type="RefSeq" id="WP_167463563.1">
    <property type="nucleotide sequence ID" value="NZ_CP046171.1"/>
</dbReference>
<dbReference type="InterPro" id="IPR023165">
    <property type="entry name" value="rRNA_Ade_diMease-like_C"/>
</dbReference>
<dbReference type="NCBIfam" id="NF000337">
    <property type="entry name" value="erm_SHROVE"/>
    <property type="match status" value="1"/>
</dbReference>
<keyword evidence="3 5" id="KW-0949">S-adenosyl-L-methionine</keyword>
<dbReference type="InterPro" id="IPR029063">
    <property type="entry name" value="SAM-dependent_MTases_sf"/>
</dbReference>
<dbReference type="InterPro" id="IPR020598">
    <property type="entry name" value="rRNA_Ade_methylase_Trfase_N"/>
</dbReference>
<feature type="binding site" evidence="5">
    <location>
        <position position="22"/>
    </location>
    <ligand>
        <name>S-adenosyl-L-methionine</name>
        <dbReference type="ChEBI" id="CHEBI:59789"/>
    </ligand>
</feature>
<keyword evidence="4 5" id="KW-0694">RNA-binding</keyword>
<dbReference type="Pfam" id="PF00398">
    <property type="entry name" value="RrnaAD"/>
    <property type="match status" value="1"/>
</dbReference>
<feature type="binding site" evidence="5">
    <location>
        <position position="111"/>
    </location>
    <ligand>
        <name>S-adenosyl-L-methionine</name>
        <dbReference type="ChEBI" id="CHEBI:59789"/>
    </ligand>
</feature>
<evidence type="ECO:0000256" key="2">
    <source>
        <dbReference type="ARBA" id="ARBA00022679"/>
    </source>
</evidence>
<dbReference type="AlphaFoldDB" id="A0A6G9XUD8"/>
<keyword evidence="1 5" id="KW-0489">Methyltransferase</keyword>
<proteinExistence type="inferred from homology"/>
<dbReference type="PROSITE" id="PS01131">
    <property type="entry name" value="RRNA_A_DIMETH"/>
    <property type="match status" value="1"/>
</dbReference>
<evidence type="ECO:0000259" key="6">
    <source>
        <dbReference type="SMART" id="SM00650"/>
    </source>
</evidence>
<evidence type="ECO:0000313" key="8">
    <source>
        <dbReference type="Proteomes" id="UP000501705"/>
    </source>
</evidence>
<dbReference type="NCBIfam" id="NF000499">
    <property type="entry name" value="Erm23S_rRNA_broad"/>
    <property type="match status" value="1"/>
</dbReference>
<dbReference type="SUPFAM" id="SSF53335">
    <property type="entry name" value="S-adenosyl-L-methionine-dependent methyltransferases"/>
    <property type="match status" value="1"/>
</dbReference>
<dbReference type="SMART" id="SM00650">
    <property type="entry name" value="rADc"/>
    <property type="match status" value="1"/>
</dbReference>
<organism evidence="7 8">
    <name type="scientific">Nocardia brasiliensis</name>
    <dbReference type="NCBI Taxonomy" id="37326"/>
    <lineage>
        <taxon>Bacteria</taxon>
        <taxon>Bacillati</taxon>
        <taxon>Actinomycetota</taxon>
        <taxon>Actinomycetes</taxon>
        <taxon>Mycobacteriales</taxon>
        <taxon>Nocardiaceae</taxon>
        <taxon>Nocardia</taxon>
    </lineage>
</organism>
<dbReference type="GO" id="GO:0005829">
    <property type="term" value="C:cytosol"/>
    <property type="evidence" value="ECO:0007669"/>
    <property type="project" value="TreeGrafter"/>
</dbReference>
<protein>
    <submittedName>
        <fullName evidence="7">ErmE/ErmH/ErmO/ErmR family 23S rRNA (Adenine(2058)-N(6))-methyltransferase</fullName>
    </submittedName>
</protein>
<feature type="domain" description="Ribosomal RNA adenine methylase transferase N-terminal" evidence="6">
    <location>
        <begin position="29"/>
        <end position="193"/>
    </location>
</feature>
<dbReference type="Proteomes" id="UP000501705">
    <property type="component" value="Chromosome"/>
</dbReference>
<dbReference type="PANTHER" id="PTHR11727">
    <property type="entry name" value="DIMETHYLADENOSINE TRANSFERASE"/>
    <property type="match status" value="1"/>
</dbReference>
<evidence type="ECO:0000256" key="3">
    <source>
        <dbReference type="ARBA" id="ARBA00022691"/>
    </source>
</evidence>
<dbReference type="PROSITE" id="PS51689">
    <property type="entry name" value="SAM_RNA_A_N6_MT"/>
    <property type="match status" value="1"/>
</dbReference>
<feature type="binding site" evidence="5">
    <location>
        <position position="70"/>
    </location>
    <ligand>
        <name>S-adenosyl-L-methionine</name>
        <dbReference type="ChEBI" id="CHEBI:59789"/>
    </ligand>
</feature>
<dbReference type="Gene3D" id="1.10.8.100">
    <property type="entry name" value="Ribosomal RNA adenine dimethylase-like, domain 2"/>
    <property type="match status" value="1"/>
</dbReference>
<comment type="similarity">
    <text evidence="5">Belongs to the class I-like SAM-binding methyltransferase superfamily. rRNA adenine N(6)-methyltransferase family.</text>
</comment>
<feature type="binding site" evidence="5">
    <location>
        <position position="49"/>
    </location>
    <ligand>
        <name>S-adenosyl-L-methionine</name>
        <dbReference type="ChEBI" id="CHEBI:59789"/>
    </ligand>
</feature>
<gene>
    <name evidence="7" type="primary">erm</name>
    <name evidence="7" type="ORF">F5X71_20800</name>
</gene>
<dbReference type="InterPro" id="IPR001737">
    <property type="entry name" value="KsgA/Erm"/>
</dbReference>
<dbReference type="Gene3D" id="3.40.50.150">
    <property type="entry name" value="Vaccinia Virus protein VP39"/>
    <property type="match status" value="1"/>
</dbReference>
<feature type="binding site" evidence="5">
    <location>
        <position position="24"/>
    </location>
    <ligand>
        <name>S-adenosyl-L-methionine</name>
        <dbReference type="ChEBI" id="CHEBI:59789"/>
    </ligand>
</feature>
<keyword evidence="2 5" id="KW-0808">Transferase</keyword>
<dbReference type="GO" id="GO:0003723">
    <property type="term" value="F:RNA binding"/>
    <property type="evidence" value="ECO:0007669"/>
    <property type="project" value="UniProtKB-UniRule"/>
</dbReference>
<evidence type="ECO:0000256" key="1">
    <source>
        <dbReference type="ARBA" id="ARBA00022603"/>
    </source>
</evidence>
<dbReference type="PANTHER" id="PTHR11727:SF7">
    <property type="entry name" value="DIMETHYLADENOSINE TRANSFERASE-RELATED"/>
    <property type="match status" value="1"/>
</dbReference>
<accession>A0A6G9XUD8</accession>